<feature type="transmembrane region" description="Helical" evidence="1">
    <location>
        <begin position="53"/>
        <end position="73"/>
    </location>
</feature>
<keyword evidence="1" id="KW-0812">Transmembrane</keyword>
<evidence type="ECO:0000256" key="1">
    <source>
        <dbReference type="SAM" id="Phobius"/>
    </source>
</evidence>
<keyword evidence="1" id="KW-1133">Transmembrane helix</keyword>
<comment type="caution">
    <text evidence="2">The sequence shown here is derived from an EMBL/GenBank/DDBJ whole genome shotgun (WGS) entry which is preliminary data.</text>
</comment>
<dbReference type="AlphaFoldDB" id="A0A645JQT1"/>
<organism evidence="2">
    <name type="scientific">bioreactor metagenome</name>
    <dbReference type="NCBI Taxonomy" id="1076179"/>
    <lineage>
        <taxon>unclassified sequences</taxon>
        <taxon>metagenomes</taxon>
        <taxon>ecological metagenomes</taxon>
    </lineage>
</organism>
<keyword evidence="1" id="KW-0472">Membrane</keyword>
<reference evidence="2" key="1">
    <citation type="submission" date="2019-08" db="EMBL/GenBank/DDBJ databases">
        <authorList>
            <person name="Kucharzyk K."/>
            <person name="Murdoch R.W."/>
            <person name="Higgins S."/>
            <person name="Loffler F."/>
        </authorList>
    </citation>
    <scope>NUCLEOTIDE SEQUENCE</scope>
</reference>
<proteinExistence type="predicted"/>
<gene>
    <name evidence="2" type="ORF">SDC9_210334</name>
</gene>
<dbReference type="EMBL" id="VSSQ01140786">
    <property type="protein sequence ID" value="MPN62584.1"/>
    <property type="molecule type" value="Genomic_DNA"/>
</dbReference>
<evidence type="ECO:0000313" key="2">
    <source>
        <dbReference type="EMBL" id="MPN62584.1"/>
    </source>
</evidence>
<feature type="transmembrane region" description="Helical" evidence="1">
    <location>
        <begin position="12"/>
        <end position="33"/>
    </location>
</feature>
<protein>
    <recommendedName>
        <fullName evidence="3">ABC3 transporter permease protein domain-containing protein</fullName>
    </recommendedName>
</protein>
<name>A0A645JQT1_9ZZZZ</name>
<accession>A0A645JQT1</accession>
<evidence type="ECO:0008006" key="3">
    <source>
        <dbReference type="Google" id="ProtNLM"/>
    </source>
</evidence>
<sequence length="85" mass="9789">MHGATYSDIYMRVFLEHLYLFILSIIISIYFLIRTKTKIVTDIINFDLGAFAQTTLIVFGIVTIVALVPIYNISKNRLNYLIKGE</sequence>